<dbReference type="GO" id="GO:0005737">
    <property type="term" value="C:cytoplasm"/>
    <property type="evidence" value="ECO:0007669"/>
    <property type="project" value="TreeGrafter"/>
</dbReference>
<feature type="domain" description="Calcineurin-like phosphoesterase" evidence="1">
    <location>
        <begin position="251"/>
        <end position="502"/>
    </location>
</feature>
<reference evidence="3" key="1">
    <citation type="submission" date="2016-03" db="EMBL/GenBank/DDBJ databases">
        <authorList>
            <person name="Devillers Hugo."/>
        </authorList>
    </citation>
    <scope>NUCLEOTIDE SEQUENCE [LARGE SCALE GENOMIC DNA]</scope>
</reference>
<dbReference type="EMBL" id="LT598452">
    <property type="protein sequence ID" value="SCV01212.1"/>
    <property type="molecule type" value="Genomic_DNA"/>
</dbReference>
<dbReference type="Proteomes" id="UP000189911">
    <property type="component" value="Chromosome F"/>
</dbReference>
<dbReference type="CDD" id="cd07383">
    <property type="entry name" value="MPP_Dcr2"/>
    <property type="match status" value="1"/>
</dbReference>
<dbReference type="InterPro" id="IPR029052">
    <property type="entry name" value="Metallo-depent_PP-like"/>
</dbReference>
<dbReference type="PANTHER" id="PTHR32440">
    <property type="entry name" value="PHOSPHATASE DCR2-RELATED-RELATED"/>
    <property type="match status" value="1"/>
</dbReference>
<dbReference type="SUPFAM" id="SSF56300">
    <property type="entry name" value="Metallo-dependent phosphatases"/>
    <property type="match status" value="1"/>
</dbReference>
<protein>
    <submittedName>
        <fullName evidence="2">LANO_0F10682g1_1</fullName>
    </submittedName>
</protein>
<evidence type="ECO:0000313" key="2">
    <source>
        <dbReference type="EMBL" id="SCV01212.1"/>
    </source>
</evidence>
<dbReference type="InterPro" id="IPR004843">
    <property type="entry name" value="Calcineurin-like_PHP"/>
</dbReference>
<dbReference type="PANTHER" id="PTHR32440:SF0">
    <property type="entry name" value="PHOSPHATASE DCR2-RELATED"/>
    <property type="match status" value="1"/>
</dbReference>
<sequence length="583" mass="66305">MRGPPKRYVRLLVFLALFIVPVAVVRTWLQWHRQASHTLMKTVLFSAAPEERNNIKAAEALRAKYQDGYFIASVGVSSCFYIGNFFEVCPSFARHRNHHIQTQFPLEREFRIVHKDLTRTSSLRLAGFSRYLSYETISVEQVVKFLTNSEEQIYILEQFEPISERSEPLSKDIMISLRALTEKSVGQTDFVTELDVLFGSDSVEPRVGWHMSREWAIELGNMPKYISVKKHASPVKPLSIPRLEADSQGTFKIVQLADLHYSVGEGHCRDEFPKHDVCHADLKTLSFIEKVLDAEKPQLVVFTGDQIMGDTCFLDSATALLKVVNPVIKRKIPYAIVWGNHDDDGSLDRWQLSLLARSLPFSIFQIGEQDTNDRTFGVGNYAHHINDENGNPISALYFLDSHKMAPNPKVNGAYDWIKEDQWKYFQNYENSFPNQKDSLSMAFFHIPLPEYLNFQSKYSPDYQNPMVGKMNEGITAPRYNSEGLKMLRQLGVKVTSVGHDHCNDFCLLDDSQSPANEDKIWLCYGGAAGEGGYAGYGGTERRIRVYQLDFASKKIETWKVLNSSPSVPFDQQVLVNAGSPKTD</sequence>
<evidence type="ECO:0000313" key="3">
    <source>
        <dbReference type="Proteomes" id="UP000189911"/>
    </source>
</evidence>
<gene>
    <name evidence="2" type="ORF">LANO_0F10682G</name>
</gene>
<organism evidence="2 3">
    <name type="scientific">Lachancea nothofagi CBS 11611</name>
    <dbReference type="NCBI Taxonomy" id="1266666"/>
    <lineage>
        <taxon>Eukaryota</taxon>
        <taxon>Fungi</taxon>
        <taxon>Dikarya</taxon>
        <taxon>Ascomycota</taxon>
        <taxon>Saccharomycotina</taxon>
        <taxon>Saccharomycetes</taxon>
        <taxon>Saccharomycetales</taxon>
        <taxon>Saccharomycetaceae</taxon>
        <taxon>Lachancea</taxon>
    </lineage>
</organism>
<accession>A0A1G4KAI6</accession>
<proteinExistence type="predicted"/>
<keyword evidence="3" id="KW-1185">Reference proteome</keyword>
<dbReference type="GO" id="GO:0004721">
    <property type="term" value="F:phosphoprotein phosphatase activity"/>
    <property type="evidence" value="ECO:0007669"/>
    <property type="project" value="TreeGrafter"/>
</dbReference>
<name>A0A1G4KAI6_9SACH</name>
<dbReference type="AlphaFoldDB" id="A0A1G4KAI6"/>
<dbReference type="Gene3D" id="3.60.21.10">
    <property type="match status" value="1"/>
</dbReference>
<evidence type="ECO:0000259" key="1">
    <source>
        <dbReference type="Pfam" id="PF00149"/>
    </source>
</evidence>
<dbReference type="Pfam" id="PF00149">
    <property type="entry name" value="Metallophos"/>
    <property type="match status" value="1"/>
</dbReference>
<dbReference type="OrthoDB" id="783096at2759"/>